<sequence length="155" mass="17593">MFASITTIRGWRLSVRSAIALIEEQFNAGFDFVLTAGKWNQDPLERLFGIIRFVNSHPSVTSWLQIIRYVTLQSRLNTARRNANIDDGEGVECLVSLAKCLKKQAKELDVSAATIKCLMEYAKIRHHFEQKRLNNLLLSKSKAKVKSKSKEAKNA</sequence>
<protein>
    <submittedName>
        <fullName evidence="1">Uncharacterized protein</fullName>
    </submittedName>
</protein>
<evidence type="ECO:0000313" key="2">
    <source>
        <dbReference type="Proteomes" id="UP000820818"/>
    </source>
</evidence>
<comment type="caution">
    <text evidence="1">The sequence shown here is derived from an EMBL/GenBank/DDBJ whole genome shotgun (WGS) entry which is preliminary data.</text>
</comment>
<keyword evidence="2" id="KW-1185">Reference proteome</keyword>
<dbReference type="AlphaFoldDB" id="A0AAD5L2W5"/>
<gene>
    <name evidence="1" type="ORF">GHT06_009328</name>
</gene>
<accession>A0AAD5L2W5</accession>
<name>A0AAD5L2W5_9CRUS</name>
<proteinExistence type="predicted"/>
<reference evidence="1 2" key="1">
    <citation type="submission" date="2022-05" db="EMBL/GenBank/DDBJ databases">
        <title>A multi-omics perspective on studying reproductive biology in Daphnia sinensis.</title>
        <authorList>
            <person name="Jia J."/>
        </authorList>
    </citation>
    <scope>NUCLEOTIDE SEQUENCE [LARGE SCALE GENOMIC DNA]</scope>
    <source>
        <strain evidence="1 2">WSL</strain>
    </source>
</reference>
<dbReference type="EMBL" id="WJBH02000001">
    <property type="protein sequence ID" value="KAI9565536.1"/>
    <property type="molecule type" value="Genomic_DNA"/>
</dbReference>
<dbReference type="Proteomes" id="UP000820818">
    <property type="component" value="Linkage Group LG1"/>
</dbReference>
<evidence type="ECO:0000313" key="1">
    <source>
        <dbReference type="EMBL" id="KAI9565536.1"/>
    </source>
</evidence>
<organism evidence="1 2">
    <name type="scientific">Daphnia sinensis</name>
    <dbReference type="NCBI Taxonomy" id="1820382"/>
    <lineage>
        <taxon>Eukaryota</taxon>
        <taxon>Metazoa</taxon>
        <taxon>Ecdysozoa</taxon>
        <taxon>Arthropoda</taxon>
        <taxon>Crustacea</taxon>
        <taxon>Branchiopoda</taxon>
        <taxon>Diplostraca</taxon>
        <taxon>Cladocera</taxon>
        <taxon>Anomopoda</taxon>
        <taxon>Daphniidae</taxon>
        <taxon>Daphnia</taxon>
        <taxon>Daphnia similis group</taxon>
    </lineage>
</organism>